<dbReference type="GO" id="GO:0043139">
    <property type="term" value="F:5'-3' DNA helicase activity"/>
    <property type="evidence" value="ECO:0007669"/>
    <property type="project" value="TreeGrafter"/>
</dbReference>
<keyword evidence="1" id="KW-0547">Nucleotide-binding</keyword>
<name>I4ANV1_BERLS</name>
<dbReference type="KEGG" id="fli:Fleli_3307"/>
<dbReference type="InterPro" id="IPR011604">
    <property type="entry name" value="PDDEXK-like_dom_sf"/>
</dbReference>
<accession>I4ANV1</accession>
<dbReference type="GO" id="GO:0016787">
    <property type="term" value="F:hydrolase activity"/>
    <property type="evidence" value="ECO:0007669"/>
    <property type="project" value="UniProtKB-KW"/>
</dbReference>
<protein>
    <submittedName>
        <fullName evidence="7">DEAD/DEAH box helicase</fullName>
    </submittedName>
</protein>
<feature type="domain" description="PD-(D/E)XK endonuclease-like" evidence="5">
    <location>
        <begin position="292"/>
        <end position="449"/>
    </location>
</feature>
<evidence type="ECO:0000256" key="1">
    <source>
        <dbReference type="ARBA" id="ARBA00022741"/>
    </source>
</evidence>
<evidence type="ECO:0000256" key="4">
    <source>
        <dbReference type="ARBA" id="ARBA00022840"/>
    </source>
</evidence>
<organism evidence="7 8">
    <name type="scientific">Bernardetia litoralis (strain ATCC 23117 / DSM 6794 / NBRC 15988 / NCIMB 1366 / Fx l1 / Sio-4)</name>
    <name type="common">Flexibacter litoralis</name>
    <dbReference type="NCBI Taxonomy" id="880071"/>
    <lineage>
        <taxon>Bacteria</taxon>
        <taxon>Pseudomonadati</taxon>
        <taxon>Bacteroidota</taxon>
        <taxon>Cytophagia</taxon>
        <taxon>Cytophagales</taxon>
        <taxon>Bernardetiaceae</taxon>
        <taxon>Bernardetia</taxon>
    </lineage>
</organism>
<dbReference type="Gene3D" id="3.40.50.300">
    <property type="entry name" value="P-loop containing nucleotide triphosphate hydrolases"/>
    <property type="match status" value="2"/>
</dbReference>
<dbReference type="Pfam" id="PF12705">
    <property type="entry name" value="PDDEXK_1"/>
    <property type="match status" value="1"/>
</dbReference>
<evidence type="ECO:0000259" key="6">
    <source>
        <dbReference type="Pfam" id="PF13087"/>
    </source>
</evidence>
<dbReference type="Proteomes" id="UP000006054">
    <property type="component" value="Chromosome"/>
</dbReference>
<evidence type="ECO:0000256" key="2">
    <source>
        <dbReference type="ARBA" id="ARBA00022801"/>
    </source>
</evidence>
<dbReference type="PANTHER" id="PTHR43788">
    <property type="entry name" value="DNA2/NAM7 HELICASE FAMILY MEMBER"/>
    <property type="match status" value="1"/>
</dbReference>
<dbReference type="SUPFAM" id="SSF52540">
    <property type="entry name" value="P-loop containing nucleoside triphosphate hydrolases"/>
    <property type="match status" value="1"/>
</dbReference>
<dbReference type="STRING" id="880071.Fleli_3307"/>
<dbReference type="Pfam" id="PF13245">
    <property type="entry name" value="AAA_19"/>
    <property type="match status" value="1"/>
</dbReference>
<proteinExistence type="predicted"/>
<reference evidence="8" key="1">
    <citation type="submission" date="2012-06" db="EMBL/GenBank/DDBJ databases">
        <title>The complete genome of Flexibacter litoralis DSM 6794.</title>
        <authorList>
            <person name="Lucas S."/>
            <person name="Copeland A."/>
            <person name="Lapidus A."/>
            <person name="Glavina del Rio T."/>
            <person name="Dalin E."/>
            <person name="Tice H."/>
            <person name="Bruce D."/>
            <person name="Goodwin L."/>
            <person name="Pitluck S."/>
            <person name="Peters L."/>
            <person name="Ovchinnikova G."/>
            <person name="Lu M."/>
            <person name="Kyrpides N."/>
            <person name="Mavromatis K."/>
            <person name="Ivanova N."/>
            <person name="Brettin T."/>
            <person name="Detter J.C."/>
            <person name="Han C."/>
            <person name="Larimer F."/>
            <person name="Land M."/>
            <person name="Hauser L."/>
            <person name="Markowitz V."/>
            <person name="Cheng J.-F."/>
            <person name="Hugenholtz P."/>
            <person name="Woyke T."/>
            <person name="Wu D."/>
            <person name="Spring S."/>
            <person name="Lang E."/>
            <person name="Kopitz M."/>
            <person name="Brambilla E."/>
            <person name="Klenk H.-P."/>
            <person name="Eisen J.A."/>
        </authorList>
    </citation>
    <scope>NUCLEOTIDE SEQUENCE [LARGE SCALE GENOMIC DNA]</scope>
    <source>
        <strain evidence="8">ATCC 23117 / DSM 6794 / NBRC 15988 / NCIMB 1366 / Sio-4</strain>
    </source>
</reference>
<dbReference type="InterPro" id="IPR041679">
    <property type="entry name" value="DNA2/NAM7-like_C"/>
</dbReference>
<gene>
    <name evidence="7" type="ordered locus">Fleli_3307</name>
</gene>
<dbReference type="InterPro" id="IPR047187">
    <property type="entry name" value="SF1_C_Upf1"/>
</dbReference>
<dbReference type="Pfam" id="PF13087">
    <property type="entry name" value="AAA_12"/>
    <property type="match status" value="1"/>
</dbReference>
<dbReference type="eggNOG" id="COG1112">
    <property type="taxonomic scope" value="Bacteria"/>
</dbReference>
<dbReference type="Gene3D" id="3.90.320.10">
    <property type="match status" value="1"/>
</dbReference>
<sequence>MSELQENIMRKTILNALETQYYYDQLQHLSTKGEETPKQRLQRLYVAFLSLLNNLTEDREQQIFTGWYAKLHFVCQAYGLGNEWEGELQGLRRLLRKNSIQVFFEPSEIQFLTALSLLTRLVQIFATEDAPQLLKSNYENEELISLIFKEESEQKVGKIFGTVQDKDTEIIYDDQGRGTASFTLFTEEHGMISISVADIHYYSKKNTVFHQHNLSREIPRLMSYQPVSVTNLELVGENQFVSTDKSLIILNPDYLVDASAIAKCKTFKGQTPYLYLLSKLEFFAGNEGTFRGKVINELLDKLVENPEITFQEAYKDAFIENSIDAAFIDKDKLKEISRQLKEHFFVVQKHISPYFDNLLTTEPTFISSKYGLQGRIDLLVEHNESELKDRKDIIELKSSKAPDVQLSNGWKNDLIQVACYNLLINSTFEKRTGISALLYSSDSQNGLRDCGSLDFDKQTAMEIRNRIVSMDMWIANGSIKVFDNLLKSVEMANPAFFDMDKAKDFNDKWQKGSQLDRAYFIEFIALVMREAMFAKVGGIAGSEPVQGFASLWRNTPTEKTNNFSLLNELIYEEWDKEETLLTLKRPENQSITSFRKGDIIVVYPIEEDTENKPHSALHYQILKGNIEEISSEKVMVKIWSKHINQAFFESYPKWGIEPNLMERTFNDLSASLAEFLGTDNHKKGIIYGQTEPRFDENFKIDYTNKGISQEQNEILNRALSTKDYFLLQGPPGTGKTSAMLKNMVDYLYNETDQIVVLLAFTNRATDEICQKVKLVCGDDFVRLGNVKEDSIFYNNSLKASKSLDELKAKIHTSRVFVSTVSSFYSNLRILNRDDPNGGKLTFDTLIVDEASQLLEPHLCGILPKFKRFILIGDEKQLPAVVTQPSKLSKAKSPLLHEIGIEDLSQSVFERLVENAEKRNWNKCVAMLSTQYRTHQDIAEFISTEFYKTLKAGSKRQFEPLNYYNPNSEDELEKFLSEGRVLFIPTKSEKGTKFHSEEADKVVELLRSIHRIFGDDFDEETVGVITPYRAQIAQIYQRLDENLRNVITVDTVERYQGSERKIIILSMATNHAAQMRFLESLNTKETVDKKLNVALSRAKEQLILLGNPQVLKTGKFYGKFLEWVEKEKLPEPQAGS</sequence>
<dbReference type="EMBL" id="CP003345">
    <property type="protein sequence ID" value="AFM05636.1"/>
    <property type="molecule type" value="Genomic_DNA"/>
</dbReference>
<evidence type="ECO:0000256" key="3">
    <source>
        <dbReference type="ARBA" id="ARBA00022806"/>
    </source>
</evidence>
<dbReference type="AlphaFoldDB" id="I4ANV1"/>
<dbReference type="CDD" id="cd18808">
    <property type="entry name" value="SF1_C_Upf1"/>
    <property type="match status" value="1"/>
</dbReference>
<evidence type="ECO:0000313" key="8">
    <source>
        <dbReference type="Proteomes" id="UP000006054"/>
    </source>
</evidence>
<evidence type="ECO:0000313" key="7">
    <source>
        <dbReference type="EMBL" id="AFM05636.1"/>
    </source>
</evidence>
<keyword evidence="2" id="KW-0378">Hydrolase</keyword>
<keyword evidence="4" id="KW-0067">ATP-binding</keyword>
<keyword evidence="3 7" id="KW-0347">Helicase</keyword>
<dbReference type="InterPro" id="IPR027417">
    <property type="entry name" value="P-loop_NTPase"/>
</dbReference>
<dbReference type="GO" id="GO:0005524">
    <property type="term" value="F:ATP binding"/>
    <property type="evidence" value="ECO:0007669"/>
    <property type="project" value="UniProtKB-KW"/>
</dbReference>
<dbReference type="InterPro" id="IPR050534">
    <property type="entry name" value="Coronavir_polyprotein_1ab"/>
</dbReference>
<keyword evidence="8" id="KW-1185">Reference proteome</keyword>
<dbReference type="HOGENOM" id="CLU_005032_0_0_10"/>
<dbReference type="InterPro" id="IPR038726">
    <property type="entry name" value="PDDEXK_AddAB-type"/>
</dbReference>
<dbReference type="OrthoDB" id="9757917at2"/>
<dbReference type="PANTHER" id="PTHR43788:SF8">
    <property type="entry name" value="DNA-BINDING PROTEIN SMUBP-2"/>
    <property type="match status" value="1"/>
</dbReference>
<evidence type="ECO:0000259" key="5">
    <source>
        <dbReference type="Pfam" id="PF12705"/>
    </source>
</evidence>
<feature type="domain" description="DNA2/NAM7 helicase-like C-terminal" evidence="6">
    <location>
        <begin position="903"/>
        <end position="1107"/>
    </location>
</feature>